<dbReference type="InterPro" id="IPR050095">
    <property type="entry name" value="ECF_ABC_transporter_ATP-bd"/>
</dbReference>
<dbReference type="PROSITE" id="PS50893">
    <property type="entry name" value="ABC_TRANSPORTER_2"/>
    <property type="match status" value="2"/>
</dbReference>
<comment type="similarity">
    <text evidence="1">Belongs to the ABC transporter superfamily.</text>
</comment>
<keyword evidence="2" id="KW-0813">Transport</keyword>
<dbReference type="OrthoDB" id="501320at2"/>
<dbReference type="GO" id="GO:0042626">
    <property type="term" value="F:ATPase-coupled transmembrane transporter activity"/>
    <property type="evidence" value="ECO:0007669"/>
    <property type="project" value="TreeGrafter"/>
</dbReference>
<evidence type="ECO:0000256" key="4">
    <source>
        <dbReference type="ARBA" id="ARBA00022840"/>
    </source>
</evidence>
<evidence type="ECO:0000313" key="6">
    <source>
        <dbReference type="EMBL" id="QDP97386.1"/>
    </source>
</evidence>
<dbReference type="CDD" id="cd03225">
    <property type="entry name" value="ABC_cobalt_CbiO_domain1"/>
    <property type="match status" value="2"/>
</dbReference>
<dbReference type="InterPro" id="IPR017871">
    <property type="entry name" value="ABC_transporter-like_CS"/>
</dbReference>
<evidence type="ECO:0000259" key="5">
    <source>
        <dbReference type="PROSITE" id="PS50893"/>
    </source>
</evidence>
<dbReference type="Pfam" id="PF00005">
    <property type="entry name" value="ABC_tran"/>
    <property type="match status" value="2"/>
</dbReference>
<gene>
    <name evidence="6" type="ORF">FOE78_16950</name>
</gene>
<dbReference type="GO" id="GO:0043190">
    <property type="term" value="C:ATP-binding cassette (ABC) transporter complex"/>
    <property type="evidence" value="ECO:0007669"/>
    <property type="project" value="TreeGrafter"/>
</dbReference>
<dbReference type="PANTHER" id="PTHR43553">
    <property type="entry name" value="HEAVY METAL TRANSPORTER"/>
    <property type="match status" value="1"/>
</dbReference>
<sequence>MSVPDPDRGPSRILLQGFGYRHLIRQQWAIRNVDLSIEPGERVLLLGPSGAGKSTLLHVVAGLLDRETGDVEGVVRVDGAAPTPASGGHGLSRTGIVFQDPDSQLVMSRCGDEVAFGLENAGVPRAEIWPRVRRALHAVGFDYALDRSTQALSGGERQRLVLAGVLALRPRLLLLDEPTANLDPDGAAQVLSALAGSTADRSATMIIIEHRIRPVLPLVDRVVVIDPVDGVIADGVPDQVLAAEHDRLAAGGVWVDDQLPWKPETGTRPATGTPLLRVEAPRRRYTDGGPLLPEPIEVTVRSGSVTAVVGANGSGKSTLAGMLSGLSAPHTGAVTPTAELSAGLRARQAAKPIRRWPSEQLAARIGTVFQNPEHQFLTGRVADEIALGPRHSRSVYRQRADELMQRLGLTNLAEANPFTLSGGEKRRLSVATALAGRPRVVILDEPTFGQDRRTWIALATLFAELAADGIALLFVSHDQLLTAALADQTVELRRPDIDRQPNGIEVAV</sequence>
<dbReference type="Proteomes" id="UP000319263">
    <property type="component" value="Chromosome"/>
</dbReference>
<keyword evidence="3" id="KW-0547">Nucleotide-binding</keyword>
<accession>A0A516Q1T1</accession>
<dbReference type="InterPro" id="IPR003439">
    <property type="entry name" value="ABC_transporter-like_ATP-bd"/>
</dbReference>
<dbReference type="AlphaFoldDB" id="A0A516Q1T1"/>
<name>A0A516Q1T1_9ACTN</name>
<dbReference type="SMART" id="SM00382">
    <property type="entry name" value="AAA"/>
    <property type="match status" value="2"/>
</dbReference>
<dbReference type="SUPFAM" id="SSF52540">
    <property type="entry name" value="P-loop containing nucleoside triphosphate hydrolases"/>
    <property type="match status" value="2"/>
</dbReference>
<dbReference type="InterPro" id="IPR015856">
    <property type="entry name" value="ABC_transpr_CbiO/EcfA_su"/>
</dbReference>
<dbReference type="GO" id="GO:0016887">
    <property type="term" value="F:ATP hydrolysis activity"/>
    <property type="evidence" value="ECO:0007669"/>
    <property type="project" value="InterPro"/>
</dbReference>
<evidence type="ECO:0000313" key="7">
    <source>
        <dbReference type="Proteomes" id="UP000319263"/>
    </source>
</evidence>
<organism evidence="6 7">
    <name type="scientific">Microlunatus elymi</name>
    <dbReference type="NCBI Taxonomy" id="2596828"/>
    <lineage>
        <taxon>Bacteria</taxon>
        <taxon>Bacillati</taxon>
        <taxon>Actinomycetota</taxon>
        <taxon>Actinomycetes</taxon>
        <taxon>Propionibacteriales</taxon>
        <taxon>Propionibacteriaceae</taxon>
        <taxon>Microlunatus</taxon>
    </lineage>
</organism>
<dbReference type="Gene3D" id="3.40.50.300">
    <property type="entry name" value="P-loop containing nucleotide triphosphate hydrolases"/>
    <property type="match status" value="2"/>
</dbReference>
<dbReference type="KEGG" id="mik:FOE78_16950"/>
<keyword evidence="4 6" id="KW-0067">ATP-binding</keyword>
<evidence type="ECO:0000256" key="2">
    <source>
        <dbReference type="ARBA" id="ARBA00022448"/>
    </source>
</evidence>
<proteinExistence type="inferred from homology"/>
<feature type="domain" description="ABC transporter" evidence="5">
    <location>
        <begin position="276"/>
        <end position="508"/>
    </location>
</feature>
<dbReference type="PANTHER" id="PTHR43553:SF24">
    <property type="entry name" value="ENERGY-COUPLING FACTOR TRANSPORTER ATP-BINDING PROTEIN ECFA1"/>
    <property type="match status" value="1"/>
</dbReference>
<evidence type="ECO:0000256" key="1">
    <source>
        <dbReference type="ARBA" id="ARBA00005417"/>
    </source>
</evidence>
<reference evidence="6 7" key="1">
    <citation type="submission" date="2019-07" db="EMBL/GenBank/DDBJ databases">
        <title>Microlunatus dokdonensis sp. nov. isolated from the rhizospheric soil of the wild plant Elymus tsukushiensis.</title>
        <authorList>
            <person name="Ghim S.-Y."/>
            <person name="Hwang Y.-J."/>
            <person name="Son J.-S."/>
            <person name="Shin J.-H."/>
        </authorList>
    </citation>
    <scope>NUCLEOTIDE SEQUENCE [LARGE SCALE GENOMIC DNA]</scope>
    <source>
        <strain evidence="6 7">KUDC0627</strain>
    </source>
</reference>
<dbReference type="EMBL" id="CP041692">
    <property type="protein sequence ID" value="QDP97386.1"/>
    <property type="molecule type" value="Genomic_DNA"/>
</dbReference>
<protein>
    <submittedName>
        <fullName evidence="6">ABC transporter ATP-binding protein</fullName>
    </submittedName>
</protein>
<dbReference type="InterPro" id="IPR027417">
    <property type="entry name" value="P-loop_NTPase"/>
</dbReference>
<feature type="domain" description="ABC transporter" evidence="5">
    <location>
        <begin position="13"/>
        <end position="253"/>
    </location>
</feature>
<dbReference type="RefSeq" id="WP_143987345.1">
    <property type="nucleotide sequence ID" value="NZ_CP041692.1"/>
</dbReference>
<keyword evidence="7" id="KW-1185">Reference proteome</keyword>
<dbReference type="InterPro" id="IPR003593">
    <property type="entry name" value="AAA+_ATPase"/>
</dbReference>
<dbReference type="GO" id="GO:0005524">
    <property type="term" value="F:ATP binding"/>
    <property type="evidence" value="ECO:0007669"/>
    <property type="project" value="UniProtKB-KW"/>
</dbReference>
<dbReference type="PROSITE" id="PS00211">
    <property type="entry name" value="ABC_TRANSPORTER_1"/>
    <property type="match status" value="2"/>
</dbReference>
<evidence type="ECO:0000256" key="3">
    <source>
        <dbReference type="ARBA" id="ARBA00022741"/>
    </source>
</evidence>